<dbReference type="PANTHER" id="PTHR23132:SF23">
    <property type="entry name" value="D-ALANINE--D-ALANINE LIGASE B"/>
    <property type="match status" value="1"/>
</dbReference>
<dbReference type="PANTHER" id="PTHR23132">
    <property type="entry name" value="D-ALANINE--D-ALANINE LIGASE"/>
    <property type="match status" value="1"/>
</dbReference>
<dbReference type="Proteomes" id="UP000823786">
    <property type="component" value="Unassembled WGS sequence"/>
</dbReference>
<proteinExistence type="inferred from homology"/>
<organism evidence="6 7">
    <name type="scientific">Rhizobium herbae</name>
    <dbReference type="NCBI Taxonomy" id="508661"/>
    <lineage>
        <taxon>Bacteria</taxon>
        <taxon>Pseudomonadati</taxon>
        <taxon>Pseudomonadota</taxon>
        <taxon>Alphaproteobacteria</taxon>
        <taxon>Hyphomicrobiales</taxon>
        <taxon>Rhizobiaceae</taxon>
        <taxon>Rhizobium/Agrobacterium group</taxon>
        <taxon>Rhizobium</taxon>
    </lineage>
</organism>
<dbReference type="Pfam" id="PF07478">
    <property type="entry name" value="Dala_Dala_lig_C"/>
    <property type="match status" value="1"/>
</dbReference>
<keyword evidence="3" id="KW-0961">Cell wall biogenesis/degradation</keyword>
<protein>
    <submittedName>
        <fullName evidence="6">D-alanine-D-alanine ligase</fullName>
        <ecNumber evidence="6">6.3.2.4</ecNumber>
    </submittedName>
</protein>
<keyword evidence="2 6" id="KW-0436">Ligase</keyword>
<gene>
    <name evidence="6" type="ORF">J2Z75_000398</name>
</gene>
<dbReference type="SUPFAM" id="SSF52440">
    <property type="entry name" value="PreATP-grasp domain"/>
    <property type="match status" value="1"/>
</dbReference>
<evidence type="ECO:0000256" key="2">
    <source>
        <dbReference type="ARBA" id="ARBA00022598"/>
    </source>
</evidence>
<comment type="similarity">
    <text evidence="1">Belongs to the D-alanine--D-alanine ligase family.</text>
</comment>
<keyword evidence="4" id="KW-0067">ATP-binding</keyword>
<comment type="caution">
    <text evidence="6">The sequence shown here is derived from an EMBL/GenBank/DDBJ whole genome shotgun (WGS) entry which is preliminary data.</text>
</comment>
<dbReference type="Gene3D" id="3.30.1490.20">
    <property type="entry name" value="ATP-grasp fold, A domain"/>
    <property type="match status" value="1"/>
</dbReference>
<dbReference type="EMBL" id="JAGGJV010000001">
    <property type="protein sequence ID" value="MBP1856918.1"/>
    <property type="molecule type" value="Genomic_DNA"/>
</dbReference>
<evidence type="ECO:0000256" key="1">
    <source>
        <dbReference type="ARBA" id="ARBA00010871"/>
    </source>
</evidence>
<evidence type="ECO:0000259" key="5">
    <source>
        <dbReference type="PROSITE" id="PS50975"/>
    </source>
</evidence>
<evidence type="ECO:0000256" key="3">
    <source>
        <dbReference type="ARBA" id="ARBA00023316"/>
    </source>
</evidence>
<dbReference type="GO" id="GO:0008716">
    <property type="term" value="F:D-alanine-D-alanine ligase activity"/>
    <property type="evidence" value="ECO:0007669"/>
    <property type="project" value="UniProtKB-EC"/>
</dbReference>
<dbReference type="RefSeq" id="WP_209846980.1">
    <property type="nucleotide sequence ID" value="NZ_JAGGJV010000001.1"/>
</dbReference>
<dbReference type="EC" id="6.3.2.4" evidence="6"/>
<dbReference type="InterPro" id="IPR011761">
    <property type="entry name" value="ATP-grasp"/>
</dbReference>
<evidence type="ECO:0000256" key="4">
    <source>
        <dbReference type="PROSITE-ProRule" id="PRU00409"/>
    </source>
</evidence>
<dbReference type="InterPro" id="IPR013815">
    <property type="entry name" value="ATP_grasp_subdomain_1"/>
</dbReference>
<reference evidence="6 7" key="1">
    <citation type="submission" date="2021-03" db="EMBL/GenBank/DDBJ databases">
        <title>Genomic Encyclopedia of Type Strains, Phase IV (KMG-IV): sequencing the most valuable type-strain genomes for metagenomic binning, comparative biology and taxonomic classification.</title>
        <authorList>
            <person name="Goeker M."/>
        </authorList>
    </citation>
    <scope>NUCLEOTIDE SEQUENCE [LARGE SCALE GENOMIC DNA]</scope>
    <source>
        <strain evidence="6 7">DSM 26427</strain>
    </source>
</reference>
<keyword evidence="4" id="KW-0547">Nucleotide-binding</keyword>
<dbReference type="InterPro" id="IPR016185">
    <property type="entry name" value="PreATP-grasp_dom_sf"/>
</dbReference>
<sequence>MRIGITFDLREDYAREGYDEEETAEFDHVDTILAIESALQSLGHMTDRIGHARALAKRLVDGDRWDLVFNIAEGMHGFGRQALVPALLDTYRIPYTFSDPLALAVTLHKAAAKRIVRDHGLCTADFAVVEALSDVENVTLPFPLFIKPVAEGTSKGISAASRIRDRTELRQGCDRLLARHRQPVLVERYLPGREFTVGILDTGSASTVLGVMELVLRAEAEPDIYSYENKKHFEERVDARLATDTVGLAAAELALSAWRGLGCRDAGRIDMRCDADGKVNFLEANPLAGLHPRDSDLPLLARLKGLPYNALIEGIIASALSRVAKSVA</sequence>
<dbReference type="SUPFAM" id="SSF56059">
    <property type="entry name" value="Glutathione synthetase ATP-binding domain-like"/>
    <property type="match status" value="1"/>
</dbReference>
<feature type="domain" description="ATP-grasp" evidence="5">
    <location>
        <begin position="113"/>
        <end position="317"/>
    </location>
</feature>
<keyword evidence="7" id="KW-1185">Reference proteome</keyword>
<dbReference type="Gene3D" id="3.30.470.20">
    <property type="entry name" value="ATP-grasp fold, B domain"/>
    <property type="match status" value="1"/>
</dbReference>
<name>A0ABS4EG48_9HYPH</name>
<accession>A0ABS4EG48</accession>
<dbReference type="InterPro" id="IPR011095">
    <property type="entry name" value="Dala_Dala_lig_C"/>
</dbReference>
<evidence type="ECO:0000313" key="6">
    <source>
        <dbReference type="EMBL" id="MBP1856918.1"/>
    </source>
</evidence>
<dbReference type="PROSITE" id="PS50975">
    <property type="entry name" value="ATP_GRASP"/>
    <property type="match status" value="1"/>
</dbReference>
<evidence type="ECO:0000313" key="7">
    <source>
        <dbReference type="Proteomes" id="UP000823786"/>
    </source>
</evidence>